<evidence type="ECO:0000256" key="1">
    <source>
        <dbReference type="ARBA" id="ARBA00004251"/>
    </source>
</evidence>
<dbReference type="Gene3D" id="3.80.10.10">
    <property type="entry name" value="Ribonuclease Inhibitor"/>
    <property type="match status" value="3"/>
</dbReference>
<keyword evidence="5" id="KW-0812">Transmembrane</keyword>
<dbReference type="InterPro" id="IPR001611">
    <property type="entry name" value="Leu-rich_rpt"/>
</dbReference>
<evidence type="ECO:0000256" key="7">
    <source>
        <dbReference type="ARBA" id="ARBA00022737"/>
    </source>
</evidence>
<dbReference type="STRING" id="35608.A0A2U1L2S9"/>
<sequence length="668" mass="74743">MNDFVKSQIPSQIASLKQLRSLDLSASGFSGQIPKEISHLIHMSSLDLSQNSLKLQSPNLEYLLQNFTRLEELHLSGVDISSSIPHFLANFSSLSSIKLQNCQLQGEFPSPMLHLPKLKHLNMAINRNLIGSLPEFQNNTILEHLDLRSTDFGGSIPESISNLNNLVFLALGESQFSGHIPGSLSNLTQLTDLSLRSNNLTGPIPSLARLSKLITLELSFNRFDEGRLHNLIGQPTNLEGLYLNSVNIYDEIPPSLANLTKLRVVAMAENFIYGRIPSSFTNLTQLTILDLGGNQLQGQISSAFSNLKSLQALYLDFNKFSGKVELQTFVGLDKLEEFSLNSNKISFVTTNNYTAGILPELKFLGLSSCNLAEFPGFLRYQKKLIGLFLYRNKIRGLIPEWVWNNSQETLQMIDLSYNFITGFHQQPRFLPWVHLEAFVIPHNKLRGQIPVPPPTTIYYDVSNNNLTGEIPPLICEVKSLQLLALSSNKMTGILPPCLGNLSNSLLVLDLKQNQFHGTMMNTFTQGNMLKWIDLSENRFMGQVPKSLTNCSNLQVLSLGDNSFKDVFPFWLGSLAELQVLILRSNNFYGVIQGPTIDSSYFSKLRIIDLSNNGFNGQLPENLFQIWNAMKSANAGESYAMTLFTDFDGLQKDYSYSMTLTNKGVKTDF</sequence>
<keyword evidence="6" id="KW-0732">Signal</keyword>
<comment type="similarity">
    <text evidence="2">Belongs to the RLP family.</text>
</comment>
<keyword evidence="10" id="KW-0325">Glycoprotein</keyword>
<feature type="domain" description="Disease resistance R13L4/SHOC-2-like LRR" evidence="11">
    <location>
        <begin position="87"/>
        <end position="237"/>
    </location>
</feature>
<gene>
    <name evidence="12" type="ORF">CTI12_AA537250</name>
</gene>
<keyword evidence="9" id="KW-0472">Membrane</keyword>
<evidence type="ECO:0000256" key="6">
    <source>
        <dbReference type="ARBA" id="ARBA00022729"/>
    </source>
</evidence>
<comment type="caution">
    <text evidence="12">The sequence shown here is derived from an EMBL/GenBank/DDBJ whole genome shotgun (WGS) entry which is preliminary data.</text>
</comment>
<dbReference type="EMBL" id="PKPP01011926">
    <property type="protein sequence ID" value="PWA43270.1"/>
    <property type="molecule type" value="Genomic_DNA"/>
</dbReference>
<dbReference type="PANTHER" id="PTHR48061:SF12">
    <property type="entry name" value="DISEASE RESISTANCE LIKE PROTEIN"/>
    <property type="match status" value="1"/>
</dbReference>
<dbReference type="PANTHER" id="PTHR48061">
    <property type="entry name" value="LEUCINE-RICH REPEAT RECEPTOR PROTEIN KINASE EMS1-LIKE-RELATED"/>
    <property type="match status" value="1"/>
</dbReference>
<organism evidence="12 13">
    <name type="scientific">Artemisia annua</name>
    <name type="common">Sweet wormwood</name>
    <dbReference type="NCBI Taxonomy" id="35608"/>
    <lineage>
        <taxon>Eukaryota</taxon>
        <taxon>Viridiplantae</taxon>
        <taxon>Streptophyta</taxon>
        <taxon>Embryophyta</taxon>
        <taxon>Tracheophyta</taxon>
        <taxon>Spermatophyta</taxon>
        <taxon>Magnoliopsida</taxon>
        <taxon>eudicotyledons</taxon>
        <taxon>Gunneridae</taxon>
        <taxon>Pentapetalae</taxon>
        <taxon>asterids</taxon>
        <taxon>campanulids</taxon>
        <taxon>Asterales</taxon>
        <taxon>Asteraceae</taxon>
        <taxon>Asteroideae</taxon>
        <taxon>Anthemideae</taxon>
        <taxon>Artemisiinae</taxon>
        <taxon>Artemisia</taxon>
    </lineage>
</organism>
<dbReference type="InterPro" id="IPR046956">
    <property type="entry name" value="RLP23-like"/>
</dbReference>
<proteinExistence type="inferred from homology"/>
<dbReference type="InterPro" id="IPR032675">
    <property type="entry name" value="LRR_dom_sf"/>
</dbReference>
<evidence type="ECO:0000256" key="5">
    <source>
        <dbReference type="ARBA" id="ARBA00022692"/>
    </source>
</evidence>
<dbReference type="OrthoDB" id="442066at2759"/>
<dbReference type="Pfam" id="PF00560">
    <property type="entry name" value="LRR_1"/>
    <property type="match status" value="3"/>
</dbReference>
<dbReference type="Proteomes" id="UP000245207">
    <property type="component" value="Unassembled WGS sequence"/>
</dbReference>
<dbReference type="SUPFAM" id="SSF52058">
    <property type="entry name" value="L domain-like"/>
    <property type="match status" value="3"/>
</dbReference>
<keyword evidence="8" id="KW-1133">Transmembrane helix</keyword>
<dbReference type="GO" id="GO:0006952">
    <property type="term" value="P:defense response"/>
    <property type="evidence" value="ECO:0007669"/>
    <property type="project" value="UniProtKB-ARBA"/>
</dbReference>
<keyword evidence="13" id="KW-1185">Reference proteome</keyword>
<dbReference type="SMART" id="SM00369">
    <property type="entry name" value="LRR_TYP"/>
    <property type="match status" value="8"/>
</dbReference>
<evidence type="ECO:0000256" key="3">
    <source>
        <dbReference type="ARBA" id="ARBA00022475"/>
    </source>
</evidence>
<evidence type="ECO:0000259" key="11">
    <source>
        <dbReference type="Pfam" id="PF23598"/>
    </source>
</evidence>
<dbReference type="GO" id="GO:0005886">
    <property type="term" value="C:plasma membrane"/>
    <property type="evidence" value="ECO:0007669"/>
    <property type="project" value="UniProtKB-SubCell"/>
</dbReference>
<dbReference type="InterPro" id="IPR055414">
    <property type="entry name" value="LRR_R13L4/SHOC2-like"/>
</dbReference>
<dbReference type="Pfam" id="PF23598">
    <property type="entry name" value="LRR_14"/>
    <property type="match status" value="1"/>
</dbReference>
<name>A0A2U1L2S9_ARTAN</name>
<dbReference type="GO" id="GO:0051707">
    <property type="term" value="P:response to other organism"/>
    <property type="evidence" value="ECO:0007669"/>
    <property type="project" value="UniProtKB-ARBA"/>
</dbReference>
<dbReference type="InterPro" id="IPR003591">
    <property type="entry name" value="Leu-rich_rpt_typical-subtyp"/>
</dbReference>
<evidence type="ECO:0000256" key="8">
    <source>
        <dbReference type="ARBA" id="ARBA00022989"/>
    </source>
</evidence>
<keyword evidence="3" id="KW-1003">Cell membrane</keyword>
<dbReference type="FunFam" id="3.80.10.10:FF:000095">
    <property type="entry name" value="LRR receptor-like serine/threonine-protein kinase GSO1"/>
    <property type="match status" value="1"/>
</dbReference>
<protein>
    <submittedName>
        <fullName evidence="12">Leucine-rich repeat protein</fullName>
    </submittedName>
</protein>
<dbReference type="Pfam" id="PF13855">
    <property type="entry name" value="LRR_8"/>
    <property type="match status" value="2"/>
</dbReference>
<evidence type="ECO:0000256" key="10">
    <source>
        <dbReference type="ARBA" id="ARBA00023180"/>
    </source>
</evidence>
<comment type="subcellular location">
    <subcellularLocation>
        <location evidence="1">Cell membrane</location>
        <topology evidence="1">Single-pass type I membrane protein</topology>
    </subcellularLocation>
</comment>
<keyword evidence="4" id="KW-0433">Leucine-rich repeat</keyword>
<evidence type="ECO:0000256" key="2">
    <source>
        <dbReference type="ARBA" id="ARBA00009592"/>
    </source>
</evidence>
<dbReference type="AlphaFoldDB" id="A0A2U1L2S9"/>
<accession>A0A2U1L2S9</accession>
<reference evidence="12 13" key="1">
    <citation type="journal article" date="2018" name="Mol. Plant">
        <title>The genome of Artemisia annua provides insight into the evolution of Asteraceae family and artemisinin biosynthesis.</title>
        <authorList>
            <person name="Shen Q."/>
            <person name="Zhang L."/>
            <person name="Liao Z."/>
            <person name="Wang S."/>
            <person name="Yan T."/>
            <person name="Shi P."/>
            <person name="Liu M."/>
            <person name="Fu X."/>
            <person name="Pan Q."/>
            <person name="Wang Y."/>
            <person name="Lv Z."/>
            <person name="Lu X."/>
            <person name="Zhang F."/>
            <person name="Jiang W."/>
            <person name="Ma Y."/>
            <person name="Chen M."/>
            <person name="Hao X."/>
            <person name="Li L."/>
            <person name="Tang Y."/>
            <person name="Lv G."/>
            <person name="Zhou Y."/>
            <person name="Sun X."/>
            <person name="Brodelius P.E."/>
            <person name="Rose J.K.C."/>
            <person name="Tang K."/>
        </authorList>
    </citation>
    <scope>NUCLEOTIDE SEQUENCE [LARGE SCALE GENOMIC DNA]</scope>
    <source>
        <strain evidence="13">cv. Huhao1</strain>
        <tissue evidence="12">Leaf</tissue>
    </source>
</reference>
<dbReference type="FunFam" id="3.80.10.10:FF:000041">
    <property type="entry name" value="LRR receptor-like serine/threonine-protein kinase ERECTA"/>
    <property type="match status" value="1"/>
</dbReference>
<keyword evidence="7" id="KW-0677">Repeat</keyword>
<evidence type="ECO:0000313" key="13">
    <source>
        <dbReference type="Proteomes" id="UP000245207"/>
    </source>
</evidence>
<evidence type="ECO:0000256" key="4">
    <source>
        <dbReference type="ARBA" id="ARBA00022614"/>
    </source>
</evidence>
<evidence type="ECO:0000256" key="9">
    <source>
        <dbReference type="ARBA" id="ARBA00023136"/>
    </source>
</evidence>
<evidence type="ECO:0000313" key="12">
    <source>
        <dbReference type="EMBL" id="PWA43270.1"/>
    </source>
</evidence>